<protein>
    <submittedName>
        <fullName evidence="3">Uncharacterized protein</fullName>
    </submittedName>
</protein>
<gene>
    <name evidence="3" type="ORF">HNR61_001614</name>
</gene>
<feature type="region of interest" description="Disordered" evidence="1">
    <location>
        <begin position="65"/>
        <end position="87"/>
    </location>
</feature>
<keyword evidence="2" id="KW-0472">Membrane</keyword>
<evidence type="ECO:0000256" key="2">
    <source>
        <dbReference type="SAM" id="Phobius"/>
    </source>
</evidence>
<keyword evidence="4" id="KW-1185">Reference proteome</keyword>
<name>A0A7W3LKW5_ACTNM</name>
<dbReference type="EMBL" id="JACJIA010000002">
    <property type="protein sequence ID" value="MBA8950001.1"/>
    <property type="molecule type" value="Genomic_DNA"/>
</dbReference>
<accession>A0A7W3LKW5</accession>
<comment type="caution">
    <text evidence="3">The sequence shown here is derived from an EMBL/GenBank/DDBJ whole genome shotgun (WGS) entry which is preliminary data.</text>
</comment>
<feature type="compositionally biased region" description="Pro residues" evidence="1">
    <location>
        <begin position="69"/>
        <end position="79"/>
    </location>
</feature>
<evidence type="ECO:0000313" key="3">
    <source>
        <dbReference type="EMBL" id="MBA8950001.1"/>
    </source>
</evidence>
<keyword evidence="2" id="KW-0812">Transmembrane</keyword>
<proteinExistence type="predicted"/>
<evidence type="ECO:0000313" key="4">
    <source>
        <dbReference type="Proteomes" id="UP000572680"/>
    </source>
</evidence>
<feature type="transmembrane region" description="Helical" evidence="2">
    <location>
        <begin position="42"/>
        <end position="60"/>
    </location>
</feature>
<dbReference type="Proteomes" id="UP000572680">
    <property type="component" value="Unassembled WGS sequence"/>
</dbReference>
<reference evidence="3 4" key="1">
    <citation type="submission" date="2020-08" db="EMBL/GenBank/DDBJ databases">
        <title>Genomic Encyclopedia of Type Strains, Phase IV (KMG-IV): sequencing the most valuable type-strain genomes for metagenomic binning, comparative biology and taxonomic classification.</title>
        <authorList>
            <person name="Goeker M."/>
        </authorList>
    </citation>
    <scope>NUCLEOTIDE SEQUENCE [LARGE SCALE GENOMIC DNA]</scope>
    <source>
        <strain evidence="3 4">DSM 44197</strain>
    </source>
</reference>
<keyword evidence="2" id="KW-1133">Transmembrane helix</keyword>
<sequence length="327" mass="36267">MNDLDLDRLRADLHALADRAGPTDLRERALRTSRVRRRRHRAATALTAVAALVLAAFALLPGDRDEPPVLRPTPAPSGAPPGKSFFFPPTRSAGGRETMYLELPDGTAVDVSYPKDLALAHLGFMPSREVEVPEDATCCAGFTSLKPGARLHGTLPDRNGRPLEIWLSPPVLHPEEAEDEFEDEGKPERLYVRVGHWYVPVGEGVPDASAWARLGTLFRALELSETARGHLMIKAVAPVRLVAVQFTGGDVWGSGPTLASQRDHRHRRVEVARVDRCAPDTRVDMELTGWQVCRDGVAVRFLAEEKHRRWADRLHKELRIERVRPAG</sequence>
<evidence type="ECO:0000256" key="1">
    <source>
        <dbReference type="SAM" id="MobiDB-lite"/>
    </source>
</evidence>
<organism evidence="3 4">
    <name type="scientific">Actinomadura namibiensis</name>
    <dbReference type="NCBI Taxonomy" id="182080"/>
    <lineage>
        <taxon>Bacteria</taxon>
        <taxon>Bacillati</taxon>
        <taxon>Actinomycetota</taxon>
        <taxon>Actinomycetes</taxon>
        <taxon>Streptosporangiales</taxon>
        <taxon>Thermomonosporaceae</taxon>
        <taxon>Actinomadura</taxon>
    </lineage>
</organism>
<dbReference type="RefSeq" id="WP_182842483.1">
    <property type="nucleotide sequence ID" value="NZ_BAAALP010000027.1"/>
</dbReference>
<dbReference type="AlphaFoldDB" id="A0A7W3LKW5"/>